<dbReference type="GO" id="GO:0032259">
    <property type="term" value="P:methylation"/>
    <property type="evidence" value="ECO:0007669"/>
    <property type="project" value="UniProtKB-KW"/>
</dbReference>
<evidence type="ECO:0000256" key="4">
    <source>
        <dbReference type="ARBA" id="ARBA00022691"/>
    </source>
</evidence>
<keyword evidence="4" id="KW-0949">S-adenosyl-L-methionine</keyword>
<keyword evidence="2" id="KW-0489">Methyltransferase</keyword>
<dbReference type="Proteomes" id="UP000663937">
    <property type="component" value="Chromosome"/>
</dbReference>
<evidence type="ECO:0000259" key="7">
    <source>
        <dbReference type="Pfam" id="PF05175"/>
    </source>
</evidence>
<name>A0A8A4ZI25_9MICO</name>
<evidence type="ECO:0000256" key="6">
    <source>
        <dbReference type="SAM" id="MobiDB-lite"/>
    </source>
</evidence>
<organism evidence="8 9">
    <name type="scientific">Pengzhenrongella sicca</name>
    <dbReference type="NCBI Taxonomy" id="2819238"/>
    <lineage>
        <taxon>Bacteria</taxon>
        <taxon>Bacillati</taxon>
        <taxon>Actinomycetota</taxon>
        <taxon>Actinomycetes</taxon>
        <taxon>Micrococcales</taxon>
        <taxon>Pengzhenrongella</taxon>
    </lineage>
</organism>
<proteinExistence type="predicted"/>
<comment type="catalytic activity">
    <reaction evidence="5">
        <text>L-glutaminyl-[peptide chain release factor] + S-adenosyl-L-methionine = N(5)-methyl-L-glutaminyl-[peptide chain release factor] + S-adenosyl-L-homocysteine + H(+)</text>
        <dbReference type="Rhea" id="RHEA:42896"/>
        <dbReference type="Rhea" id="RHEA-COMP:10271"/>
        <dbReference type="Rhea" id="RHEA-COMP:10272"/>
        <dbReference type="ChEBI" id="CHEBI:15378"/>
        <dbReference type="ChEBI" id="CHEBI:30011"/>
        <dbReference type="ChEBI" id="CHEBI:57856"/>
        <dbReference type="ChEBI" id="CHEBI:59789"/>
        <dbReference type="ChEBI" id="CHEBI:61891"/>
        <dbReference type="EC" id="2.1.1.297"/>
    </reaction>
</comment>
<evidence type="ECO:0000256" key="2">
    <source>
        <dbReference type="ARBA" id="ARBA00022603"/>
    </source>
</evidence>
<evidence type="ECO:0000256" key="3">
    <source>
        <dbReference type="ARBA" id="ARBA00022679"/>
    </source>
</evidence>
<dbReference type="InterPro" id="IPR029063">
    <property type="entry name" value="SAM-dependent_MTases_sf"/>
</dbReference>
<gene>
    <name evidence="8" type="ORF">J4E96_11160</name>
</gene>
<dbReference type="KEGG" id="psic:J4E96_11160"/>
<evidence type="ECO:0000256" key="5">
    <source>
        <dbReference type="ARBA" id="ARBA00048391"/>
    </source>
</evidence>
<evidence type="ECO:0000256" key="1">
    <source>
        <dbReference type="ARBA" id="ARBA00012771"/>
    </source>
</evidence>
<dbReference type="InterPro" id="IPR050320">
    <property type="entry name" value="N5-glutamine_MTase"/>
</dbReference>
<sequence>MEPCRGRALRGRHGRRAWLGSAGQHPDAPKGPPVPSPRPPRPPRRPTRAELVRTLRAAGCVFAEDEARVLLASARTDAELAAMVGRRTAGEPLEHIVGWVVFCGLRIAVEPGVFVPRRRTERLVREAAAVVRTTAQGTAVVADLCCGTGAVGAALAATLEPTAVELFAVDLDPAAVRCARRNVAPAGGHVYAGDLFGPLPPRLRGRVDVVVANAPYVPTDAIALLPAEARLHEPRLALDGGADGLDVQRRVVAAAPQWLTARGFLLVETSEQQAAQTVDAFARAGLTVRLARSERYGSVVAIGRRVGNRPVAARERLP</sequence>
<dbReference type="NCBIfam" id="TIGR03704">
    <property type="entry name" value="PrmC_rel_meth"/>
    <property type="match status" value="1"/>
</dbReference>
<dbReference type="NCBIfam" id="TIGR00536">
    <property type="entry name" value="hemK_fam"/>
    <property type="match status" value="1"/>
</dbReference>
<keyword evidence="3" id="KW-0808">Transferase</keyword>
<reference evidence="8" key="1">
    <citation type="submission" date="2021-03" db="EMBL/GenBank/DDBJ databases">
        <title>Pengzhenrongella sicca gen. nov., sp. nov., a new member of suborder Micrococcineae isolated from High-Arctic tundra soil.</title>
        <authorList>
            <person name="Peng F."/>
        </authorList>
    </citation>
    <scope>NUCLEOTIDE SEQUENCE</scope>
    <source>
        <strain evidence="8">LRZ-2</strain>
    </source>
</reference>
<dbReference type="SUPFAM" id="SSF53335">
    <property type="entry name" value="S-adenosyl-L-methionine-dependent methyltransferases"/>
    <property type="match status" value="1"/>
</dbReference>
<dbReference type="InterPro" id="IPR004556">
    <property type="entry name" value="HemK-like"/>
</dbReference>
<evidence type="ECO:0000313" key="8">
    <source>
        <dbReference type="EMBL" id="QTE31484.1"/>
    </source>
</evidence>
<dbReference type="Pfam" id="PF05175">
    <property type="entry name" value="MTS"/>
    <property type="match status" value="1"/>
</dbReference>
<feature type="domain" description="Methyltransferase small" evidence="7">
    <location>
        <begin position="135"/>
        <end position="220"/>
    </location>
</feature>
<dbReference type="GO" id="GO:0102559">
    <property type="term" value="F:peptide chain release factor N(5)-glutamine methyltransferase activity"/>
    <property type="evidence" value="ECO:0007669"/>
    <property type="project" value="UniProtKB-EC"/>
</dbReference>
<dbReference type="EMBL" id="CP071868">
    <property type="protein sequence ID" value="QTE31484.1"/>
    <property type="molecule type" value="Genomic_DNA"/>
</dbReference>
<dbReference type="InterPro" id="IPR007848">
    <property type="entry name" value="Small_mtfrase_dom"/>
</dbReference>
<feature type="compositionally biased region" description="Pro residues" evidence="6">
    <location>
        <begin position="29"/>
        <end position="40"/>
    </location>
</feature>
<dbReference type="InterPro" id="IPR022446">
    <property type="entry name" value="MeTrfrase_put"/>
</dbReference>
<dbReference type="PANTHER" id="PTHR18895">
    <property type="entry name" value="HEMK METHYLTRANSFERASE"/>
    <property type="match status" value="1"/>
</dbReference>
<protein>
    <recommendedName>
        <fullName evidence="1">peptide chain release factor N(5)-glutamine methyltransferase</fullName>
        <ecNumber evidence="1">2.1.1.297</ecNumber>
    </recommendedName>
</protein>
<keyword evidence="9" id="KW-1185">Reference proteome</keyword>
<dbReference type="CDD" id="cd02440">
    <property type="entry name" value="AdoMet_MTases"/>
    <property type="match status" value="1"/>
</dbReference>
<feature type="region of interest" description="Disordered" evidence="6">
    <location>
        <begin position="1"/>
        <end position="46"/>
    </location>
</feature>
<dbReference type="AlphaFoldDB" id="A0A8A4ZI25"/>
<accession>A0A8A4ZI25</accession>
<dbReference type="Gene3D" id="3.40.50.150">
    <property type="entry name" value="Vaccinia Virus protein VP39"/>
    <property type="match status" value="1"/>
</dbReference>
<evidence type="ECO:0000313" key="9">
    <source>
        <dbReference type="Proteomes" id="UP000663937"/>
    </source>
</evidence>
<dbReference type="EC" id="2.1.1.297" evidence="1"/>
<feature type="compositionally biased region" description="Basic residues" evidence="6">
    <location>
        <begin position="7"/>
        <end position="16"/>
    </location>
</feature>
<dbReference type="PANTHER" id="PTHR18895:SF74">
    <property type="entry name" value="MTRF1L RELEASE FACTOR GLUTAMINE METHYLTRANSFERASE"/>
    <property type="match status" value="1"/>
</dbReference>